<protein>
    <recommendedName>
        <fullName evidence="1">acetate--CoA ligase</fullName>
        <ecNumber evidence="1">6.2.1.1</ecNumber>
    </recommendedName>
</protein>
<feature type="domain" description="AMP-binding enzyme C-terminal" evidence="2">
    <location>
        <begin position="63"/>
        <end position="148"/>
    </location>
</feature>
<dbReference type="SUPFAM" id="SSF56801">
    <property type="entry name" value="Acetyl-CoA synthetase-like"/>
    <property type="match status" value="1"/>
</dbReference>
<dbReference type="GO" id="GO:0006085">
    <property type="term" value="P:acetyl-CoA biosynthetic process"/>
    <property type="evidence" value="ECO:0007669"/>
    <property type="project" value="TreeGrafter"/>
</dbReference>
<sequence>MIRTIWGDEERFKKSYFGDCKKDNQPVYFSGDGAMIDEDGYITITGRTDDVINVSGHRMGTAEVEASIKKHSNVAAVAVVGKPHAIKGEGIFAYIVLKTLPVENRDDVADELETIKEINAIIKKEIGAIALCDDMAFVPDLPKTRSGKIMRRILRSLVKGEKITQDTSTLEDPSIVGVIERILNS</sequence>
<keyword evidence="3" id="KW-0436">Ligase</keyword>
<gene>
    <name evidence="3" type="ORF">MNB_SV-14-23</name>
</gene>
<name>A0A1W1BSQ1_9ZZZZ</name>
<dbReference type="GO" id="GO:0005829">
    <property type="term" value="C:cytosol"/>
    <property type="evidence" value="ECO:0007669"/>
    <property type="project" value="TreeGrafter"/>
</dbReference>
<organism evidence="3">
    <name type="scientific">hydrothermal vent metagenome</name>
    <dbReference type="NCBI Taxonomy" id="652676"/>
    <lineage>
        <taxon>unclassified sequences</taxon>
        <taxon>metagenomes</taxon>
        <taxon>ecological metagenomes</taxon>
    </lineage>
</organism>
<proteinExistence type="predicted"/>
<dbReference type="InterPro" id="IPR045851">
    <property type="entry name" value="AMP-bd_C_sf"/>
</dbReference>
<dbReference type="Pfam" id="PF13193">
    <property type="entry name" value="AMP-binding_C"/>
    <property type="match status" value="1"/>
</dbReference>
<dbReference type="AlphaFoldDB" id="A0A1W1BSQ1"/>
<dbReference type="Gene3D" id="3.40.50.12780">
    <property type="entry name" value="N-terminal domain of ligase-like"/>
    <property type="match status" value="1"/>
</dbReference>
<dbReference type="InterPro" id="IPR025110">
    <property type="entry name" value="AMP-bd_C"/>
</dbReference>
<dbReference type="PANTHER" id="PTHR24095:SF14">
    <property type="entry name" value="ACETYL-COENZYME A SYNTHETASE 1"/>
    <property type="match status" value="1"/>
</dbReference>
<dbReference type="EMBL" id="FPHN01000064">
    <property type="protein sequence ID" value="SFV56507.1"/>
    <property type="molecule type" value="Genomic_DNA"/>
</dbReference>
<dbReference type="GO" id="GO:0003987">
    <property type="term" value="F:acetate-CoA ligase activity"/>
    <property type="evidence" value="ECO:0007669"/>
    <property type="project" value="UniProtKB-EC"/>
</dbReference>
<reference evidence="3" key="1">
    <citation type="submission" date="2016-10" db="EMBL/GenBank/DDBJ databases">
        <authorList>
            <person name="de Groot N.N."/>
        </authorList>
    </citation>
    <scope>NUCLEOTIDE SEQUENCE</scope>
</reference>
<dbReference type="Gene3D" id="3.30.300.30">
    <property type="match status" value="1"/>
</dbReference>
<dbReference type="PANTHER" id="PTHR24095">
    <property type="entry name" value="ACETYL-COENZYME A SYNTHETASE"/>
    <property type="match status" value="1"/>
</dbReference>
<evidence type="ECO:0000313" key="3">
    <source>
        <dbReference type="EMBL" id="SFV56507.1"/>
    </source>
</evidence>
<dbReference type="InterPro" id="IPR042099">
    <property type="entry name" value="ANL_N_sf"/>
</dbReference>
<evidence type="ECO:0000259" key="2">
    <source>
        <dbReference type="Pfam" id="PF13193"/>
    </source>
</evidence>
<accession>A0A1W1BSQ1</accession>
<evidence type="ECO:0000256" key="1">
    <source>
        <dbReference type="ARBA" id="ARBA00013275"/>
    </source>
</evidence>
<dbReference type="EC" id="6.2.1.1" evidence="1"/>